<dbReference type="SMART" id="SM00353">
    <property type="entry name" value="HLH"/>
    <property type="match status" value="1"/>
</dbReference>
<proteinExistence type="predicted"/>
<protein>
    <submittedName>
        <fullName evidence="7">Myc-type, basic helix-loop-helix (BHLH) domain-containing protein</fullName>
    </submittedName>
</protein>
<keyword evidence="5" id="KW-0539">Nucleus</keyword>
<evidence type="ECO:0000256" key="1">
    <source>
        <dbReference type="ARBA" id="ARBA00004123"/>
    </source>
</evidence>
<evidence type="ECO:0000256" key="2">
    <source>
        <dbReference type="ARBA" id="ARBA00023015"/>
    </source>
</evidence>
<dbReference type="Proteomes" id="UP000245207">
    <property type="component" value="Unassembled WGS sequence"/>
</dbReference>
<gene>
    <name evidence="7" type="ORF">CTI12_AA576220</name>
</gene>
<dbReference type="EMBL" id="PKPP01015063">
    <property type="protein sequence ID" value="PWA38987.1"/>
    <property type="molecule type" value="Genomic_DNA"/>
</dbReference>
<sequence length="171" mass="19648">MDFSLRLLRLQDKVVWLEHQGVQNTSFRDTYESYGLSPRIDSYEQPPCLGSRFSEANRKSDLVYQGIVDRAVAMNHKLDEALELCSLKVKKQVASNEERILGAKSFAVRVRRRNISEKTQELGKLIPSDQKMNTPEMFQATFKYIKFMQTQIGVLIPYGLTSGNLQQEAVR</sequence>
<reference evidence="7 8" key="1">
    <citation type="journal article" date="2018" name="Mol. Plant">
        <title>The genome of Artemisia annua provides insight into the evolution of Asteraceae family and artemisinin biosynthesis.</title>
        <authorList>
            <person name="Shen Q."/>
            <person name="Zhang L."/>
            <person name="Liao Z."/>
            <person name="Wang S."/>
            <person name="Yan T."/>
            <person name="Shi P."/>
            <person name="Liu M."/>
            <person name="Fu X."/>
            <person name="Pan Q."/>
            <person name="Wang Y."/>
            <person name="Lv Z."/>
            <person name="Lu X."/>
            <person name="Zhang F."/>
            <person name="Jiang W."/>
            <person name="Ma Y."/>
            <person name="Chen M."/>
            <person name="Hao X."/>
            <person name="Li L."/>
            <person name="Tang Y."/>
            <person name="Lv G."/>
            <person name="Zhou Y."/>
            <person name="Sun X."/>
            <person name="Brodelius P.E."/>
            <person name="Rose J.K.C."/>
            <person name="Tang K."/>
        </authorList>
    </citation>
    <scope>NUCLEOTIDE SEQUENCE [LARGE SCALE GENOMIC DNA]</scope>
    <source>
        <strain evidence="8">cv. Huhao1</strain>
        <tissue evidence="7">Leaf</tissue>
    </source>
</reference>
<comment type="subcellular location">
    <subcellularLocation>
        <location evidence="1">Nucleus</location>
    </subcellularLocation>
</comment>
<dbReference type="PROSITE" id="PS50888">
    <property type="entry name" value="BHLH"/>
    <property type="match status" value="1"/>
</dbReference>
<dbReference type="GO" id="GO:0000981">
    <property type="term" value="F:DNA-binding transcription factor activity, RNA polymerase II-specific"/>
    <property type="evidence" value="ECO:0007669"/>
    <property type="project" value="TreeGrafter"/>
</dbReference>
<evidence type="ECO:0000313" key="8">
    <source>
        <dbReference type="Proteomes" id="UP000245207"/>
    </source>
</evidence>
<organism evidence="7 8">
    <name type="scientific">Artemisia annua</name>
    <name type="common">Sweet wormwood</name>
    <dbReference type="NCBI Taxonomy" id="35608"/>
    <lineage>
        <taxon>Eukaryota</taxon>
        <taxon>Viridiplantae</taxon>
        <taxon>Streptophyta</taxon>
        <taxon>Embryophyta</taxon>
        <taxon>Tracheophyta</taxon>
        <taxon>Spermatophyta</taxon>
        <taxon>Magnoliopsida</taxon>
        <taxon>eudicotyledons</taxon>
        <taxon>Gunneridae</taxon>
        <taxon>Pentapetalae</taxon>
        <taxon>asterids</taxon>
        <taxon>campanulids</taxon>
        <taxon>Asterales</taxon>
        <taxon>Asteraceae</taxon>
        <taxon>Asteroideae</taxon>
        <taxon>Anthemideae</taxon>
        <taxon>Artemisiinae</taxon>
        <taxon>Artemisia</taxon>
    </lineage>
</organism>
<dbReference type="GO" id="GO:0005634">
    <property type="term" value="C:nucleus"/>
    <property type="evidence" value="ECO:0007669"/>
    <property type="project" value="UniProtKB-SubCell"/>
</dbReference>
<dbReference type="InterPro" id="IPR036638">
    <property type="entry name" value="HLH_DNA-bd_sf"/>
</dbReference>
<comment type="caution">
    <text evidence="7">The sequence shown here is derived from an EMBL/GenBank/DDBJ whole genome shotgun (WGS) entry which is preliminary data.</text>
</comment>
<dbReference type="CDD" id="cd11393">
    <property type="entry name" value="bHLH_AtbHLH_like"/>
    <property type="match status" value="1"/>
</dbReference>
<dbReference type="SUPFAM" id="SSF47459">
    <property type="entry name" value="HLH, helix-loop-helix DNA-binding domain"/>
    <property type="match status" value="1"/>
</dbReference>
<dbReference type="InterPro" id="IPR045843">
    <property type="entry name" value="IND-like"/>
</dbReference>
<dbReference type="PANTHER" id="PTHR16223">
    <property type="entry name" value="TRANSCRIPTION FACTOR BHLH83-RELATED"/>
    <property type="match status" value="1"/>
</dbReference>
<dbReference type="OrthoDB" id="1921534at2759"/>
<dbReference type="GO" id="GO:0046983">
    <property type="term" value="F:protein dimerization activity"/>
    <property type="evidence" value="ECO:0007669"/>
    <property type="project" value="InterPro"/>
</dbReference>
<evidence type="ECO:0000256" key="4">
    <source>
        <dbReference type="ARBA" id="ARBA00023163"/>
    </source>
</evidence>
<dbReference type="InterPro" id="IPR045239">
    <property type="entry name" value="bHLH95_bHLH"/>
</dbReference>
<keyword evidence="3" id="KW-0238">DNA-binding</keyword>
<evidence type="ECO:0000256" key="3">
    <source>
        <dbReference type="ARBA" id="ARBA00023125"/>
    </source>
</evidence>
<dbReference type="STRING" id="35608.A0A2U1KQF4"/>
<feature type="domain" description="BHLH" evidence="6">
    <location>
        <begin position="99"/>
        <end position="148"/>
    </location>
</feature>
<accession>A0A2U1KQF4</accession>
<keyword evidence="8" id="KW-1185">Reference proteome</keyword>
<dbReference type="GO" id="GO:0000978">
    <property type="term" value="F:RNA polymerase II cis-regulatory region sequence-specific DNA binding"/>
    <property type="evidence" value="ECO:0007669"/>
    <property type="project" value="TreeGrafter"/>
</dbReference>
<dbReference type="AlphaFoldDB" id="A0A2U1KQF4"/>
<evidence type="ECO:0000259" key="6">
    <source>
        <dbReference type="PROSITE" id="PS50888"/>
    </source>
</evidence>
<evidence type="ECO:0000313" key="7">
    <source>
        <dbReference type="EMBL" id="PWA38987.1"/>
    </source>
</evidence>
<dbReference type="Pfam" id="PF00010">
    <property type="entry name" value="HLH"/>
    <property type="match status" value="1"/>
</dbReference>
<name>A0A2U1KQF4_ARTAN</name>
<keyword evidence="4" id="KW-0804">Transcription</keyword>
<dbReference type="PANTHER" id="PTHR16223:SF49">
    <property type="entry name" value="TRANSCRIPTION FACTOR BHLH52-RELATED"/>
    <property type="match status" value="1"/>
</dbReference>
<dbReference type="InterPro" id="IPR011598">
    <property type="entry name" value="bHLH_dom"/>
</dbReference>
<keyword evidence="2" id="KW-0805">Transcription regulation</keyword>
<evidence type="ECO:0000256" key="5">
    <source>
        <dbReference type="ARBA" id="ARBA00023242"/>
    </source>
</evidence>
<dbReference type="Gene3D" id="4.10.280.10">
    <property type="entry name" value="Helix-loop-helix DNA-binding domain"/>
    <property type="match status" value="1"/>
</dbReference>